<name>A0A3M0KVG1_HIRRU</name>
<sequence>MCSGLSVGAGGMRSRPLYHVRMGVMSISHLNTRGVSFQRVPINIVTSILHMIDAYIFYMLAKQDEEIQPDLSGAGQNQASTLTDKCSGLVENRTFPEHWACLEMTLKSSHITGRQLNALKLKRDEIQYYQAQTGAVEYGKIVKVIPLTSIACIDILGVLIATIELTLEKSPPCISISLLITGILVSPYASSCGSMEITNGPDKNIGLHLCHVYKVHGGEEKSQRSQIMDLPACICIVVTLLGVSHMDGKKYPRPKMQVYGLQDRRRNTETASNQTGYGLKQEHSRCYQNIRKPLLMVNVVPHRLPKKAVKSPSLEIPKPS</sequence>
<evidence type="ECO:0000313" key="1">
    <source>
        <dbReference type="EMBL" id="RMC17292.1"/>
    </source>
</evidence>
<proteinExistence type="predicted"/>
<gene>
    <name evidence="1" type="ORF">DUI87_05873</name>
</gene>
<organism evidence="1 2">
    <name type="scientific">Hirundo rustica rustica</name>
    <dbReference type="NCBI Taxonomy" id="333673"/>
    <lineage>
        <taxon>Eukaryota</taxon>
        <taxon>Metazoa</taxon>
        <taxon>Chordata</taxon>
        <taxon>Craniata</taxon>
        <taxon>Vertebrata</taxon>
        <taxon>Euteleostomi</taxon>
        <taxon>Archelosauria</taxon>
        <taxon>Archosauria</taxon>
        <taxon>Dinosauria</taxon>
        <taxon>Saurischia</taxon>
        <taxon>Theropoda</taxon>
        <taxon>Coelurosauria</taxon>
        <taxon>Aves</taxon>
        <taxon>Neognathae</taxon>
        <taxon>Neoaves</taxon>
        <taxon>Telluraves</taxon>
        <taxon>Australaves</taxon>
        <taxon>Passeriformes</taxon>
        <taxon>Sylvioidea</taxon>
        <taxon>Hirundinidae</taxon>
        <taxon>Hirundo</taxon>
    </lineage>
</organism>
<dbReference type="Proteomes" id="UP000269221">
    <property type="component" value="Unassembled WGS sequence"/>
</dbReference>
<keyword evidence="2" id="KW-1185">Reference proteome</keyword>
<accession>A0A3M0KVG1</accession>
<dbReference type="AlphaFoldDB" id="A0A3M0KVG1"/>
<dbReference type="EMBL" id="QRBI01000099">
    <property type="protein sequence ID" value="RMC17292.1"/>
    <property type="molecule type" value="Genomic_DNA"/>
</dbReference>
<comment type="caution">
    <text evidence="1">The sequence shown here is derived from an EMBL/GenBank/DDBJ whole genome shotgun (WGS) entry which is preliminary data.</text>
</comment>
<reference evidence="1 2" key="1">
    <citation type="submission" date="2018-07" db="EMBL/GenBank/DDBJ databases">
        <title>A high quality draft genome assembly of the barn swallow (H. rustica rustica).</title>
        <authorList>
            <person name="Formenti G."/>
            <person name="Chiara M."/>
            <person name="Poveda L."/>
            <person name="Francoijs K.-J."/>
            <person name="Bonisoli-Alquati A."/>
            <person name="Canova L."/>
            <person name="Gianfranceschi L."/>
            <person name="Horner D.S."/>
            <person name="Saino N."/>
        </authorList>
    </citation>
    <scope>NUCLEOTIDE SEQUENCE [LARGE SCALE GENOMIC DNA]</scope>
    <source>
        <strain evidence="1">Chelidonia</strain>
        <tissue evidence="1">Blood</tissue>
    </source>
</reference>
<protein>
    <submittedName>
        <fullName evidence="1">Uncharacterized protein</fullName>
    </submittedName>
</protein>
<evidence type="ECO:0000313" key="2">
    <source>
        <dbReference type="Proteomes" id="UP000269221"/>
    </source>
</evidence>